<dbReference type="PANTHER" id="PTHR31225:SF164">
    <property type="entry name" value="TRICYCLENE SYNTHASE, CHLOROPLASTIC"/>
    <property type="match status" value="1"/>
</dbReference>
<dbReference type="EMBL" id="GL348716">
    <property type="protein sequence ID" value="EFH54993.1"/>
    <property type="molecule type" value="Genomic_DNA"/>
</dbReference>
<evidence type="ECO:0000313" key="4">
    <source>
        <dbReference type="Proteomes" id="UP000008694"/>
    </source>
</evidence>
<dbReference type="GO" id="GO:0010333">
    <property type="term" value="F:terpene synthase activity"/>
    <property type="evidence" value="ECO:0007669"/>
    <property type="project" value="InterPro"/>
</dbReference>
<reference evidence="4" key="1">
    <citation type="journal article" date="2011" name="Nat. Genet.">
        <title>The Arabidopsis lyrata genome sequence and the basis of rapid genome size change.</title>
        <authorList>
            <person name="Hu T.T."/>
            <person name="Pattyn P."/>
            <person name="Bakker E.G."/>
            <person name="Cao J."/>
            <person name="Cheng J.-F."/>
            <person name="Clark R.M."/>
            <person name="Fahlgren N."/>
            <person name="Fawcett J.A."/>
            <person name="Grimwood J."/>
            <person name="Gundlach H."/>
            <person name="Haberer G."/>
            <person name="Hollister J.D."/>
            <person name="Ossowski S."/>
            <person name="Ottilar R.P."/>
            <person name="Salamov A.A."/>
            <person name="Schneeberger K."/>
            <person name="Spannagl M."/>
            <person name="Wang X."/>
            <person name="Yang L."/>
            <person name="Nasrallah M.E."/>
            <person name="Bergelson J."/>
            <person name="Carrington J.C."/>
            <person name="Gaut B.S."/>
            <person name="Schmutz J."/>
            <person name="Mayer K.F.X."/>
            <person name="Van de Peer Y."/>
            <person name="Grigoriev I.V."/>
            <person name="Nordborg M."/>
            <person name="Weigel D."/>
            <person name="Guo Y.-L."/>
        </authorList>
    </citation>
    <scope>NUCLEOTIDE SEQUENCE [LARGE SCALE GENOMIC DNA]</scope>
    <source>
        <strain evidence="4">cv. MN47</strain>
    </source>
</reference>
<dbReference type="InterPro" id="IPR005630">
    <property type="entry name" value="Terpene_synthase_metal-bd"/>
</dbReference>
<dbReference type="Gramene" id="scaffold_400434.1">
    <property type="protein sequence ID" value="scaffold_400434.1"/>
    <property type="gene ID" value="scaffold_400434.1"/>
</dbReference>
<dbReference type="GO" id="GO:0016114">
    <property type="term" value="P:terpenoid biosynthetic process"/>
    <property type="evidence" value="ECO:0007669"/>
    <property type="project" value="InterPro"/>
</dbReference>
<dbReference type="InterPro" id="IPR008949">
    <property type="entry name" value="Isoprenoid_synthase_dom_sf"/>
</dbReference>
<evidence type="ECO:0000256" key="1">
    <source>
        <dbReference type="ARBA" id="ARBA00022723"/>
    </source>
</evidence>
<accession>D7LHH3</accession>
<feature type="domain" description="Terpene synthase metal-binding" evidence="2">
    <location>
        <begin position="31"/>
        <end position="92"/>
    </location>
</feature>
<dbReference type="STRING" id="81972.D7LHH3"/>
<name>D7LHH3_ARALL</name>
<dbReference type="SUPFAM" id="SSF48576">
    <property type="entry name" value="Terpenoid synthases"/>
    <property type="match status" value="1"/>
</dbReference>
<organism evidence="4">
    <name type="scientific">Arabidopsis lyrata subsp. lyrata</name>
    <name type="common">Lyre-leaved rock-cress</name>
    <dbReference type="NCBI Taxonomy" id="81972"/>
    <lineage>
        <taxon>Eukaryota</taxon>
        <taxon>Viridiplantae</taxon>
        <taxon>Streptophyta</taxon>
        <taxon>Embryophyta</taxon>
        <taxon>Tracheophyta</taxon>
        <taxon>Spermatophyta</taxon>
        <taxon>Magnoliopsida</taxon>
        <taxon>eudicotyledons</taxon>
        <taxon>Gunneridae</taxon>
        <taxon>Pentapetalae</taxon>
        <taxon>rosids</taxon>
        <taxon>malvids</taxon>
        <taxon>Brassicales</taxon>
        <taxon>Brassicaceae</taxon>
        <taxon>Camelineae</taxon>
        <taxon>Arabidopsis</taxon>
    </lineage>
</organism>
<protein>
    <recommendedName>
        <fullName evidence="2">Terpene synthase metal-binding domain-containing protein</fullName>
    </recommendedName>
</protein>
<dbReference type="Gene3D" id="1.10.600.10">
    <property type="entry name" value="Farnesyl Diphosphate Synthase"/>
    <property type="match status" value="1"/>
</dbReference>
<dbReference type="InterPro" id="IPR050148">
    <property type="entry name" value="Terpene_synthase-like"/>
</dbReference>
<dbReference type="PANTHER" id="PTHR31225">
    <property type="entry name" value="OS04G0344100 PROTEIN-RELATED"/>
    <property type="match status" value="1"/>
</dbReference>
<sequence>MKNFNFSLSRLKSNTLFLYFNFSLFYRLLIEYNCLYKICCSWDVNRLDELPEYMRLCFLVVYNEVNSIGRDVLKTKNINMIPFLKKSVLETLSQHKQNIVRCSAYVVRLANDLATSPVKQLF</sequence>
<dbReference type="AlphaFoldDB" id="D7LHH3"/>
<evidence type="ECO:0000259" key="2">
    <source>
        <dbReference type="Pfam" id="PF03936"/>
    </source>
</evidence>
<proteinExistence type="predicted"/>
<evidence type="ECO:0000313" key="3">
    <source>
        <dbReference type="EMBL" id="EFH54993.1"/>
    </source>
</evidence>
<dbReference type="HOGENOM" id="CLU_2029863_0_0_1"/>
<dbReference type="Proteomes" id="UP000008694">
    <property type="component" value="Unassembled WGS sequence"/>
</dbReference>
<dbReference type="GO" id="GO:0000287">
    <property type="term" value="F:magnesium ion binding"/>
    <property type="evidence" value="ECO:0007669"/>
    <property type="project" value="InterPro"/>
</dbReference>
<keyword evidence="4" id="KW-1185">Reference proteome</keyword>
<gene>
    <name evidence="3" type="ORF">ARALYDRAFT_900933</name>
</gene>
<dbReference type="Pfam" id="PF03936">
    <property type="entry name" value="Terpene_synth_C"/>
    <property type="match status" value="1"/>
</dbReference>
<keyword evidence="1" id="KW-0479">Metal-binding</keyword>